<gene>
    <name evidence="5" type="primary">Slc31a1</name>
    <name evidence="5" type="ORF">AWC38_SpisGene11461</name>
</gene>
<feature type="transmembrane region" description="Helical" evidence="4">
    <location>
        <begin position="24"/>
        <end position="44"/>
    </location>
</feature>
<sequence>MQDNAFHLRTEGTLLFQDWKLNSIEVLIGAFFITFLITALYEGLKIFRQWLVCRPLRLLFKDICHSTSTSLDVLDTEDACSNKETLQRLFVGFPNRSQRWRIKIHTLQAFLHTLQVLVGYVLMLIVMTYNVWLGVAVVAGAGVGYMAFSAIFPDDLRLQQIEDHEKTLDLNELSC</sequence>
<proteinExistence type="inferred from homology"/>
<dbReference type="OrthoDB" id="161814at2759"/>
<feature type="transmembrane region" description="Helical" evidence="4">
    <location>
        <begin position="131"/>
        <end position="152"/>
    </location>
</feature>
<keyword evidence="1 4" id="KW-0812">Transmembrane</keyword>
<organism evidence="5 6">
    <name type="scientific">Stylophora pistillata</name>
    <name type="common">Smooth cauliflower coral</name>
    <dbReference type="NCBI Taxonomy" id="50429"/>
    <lineage>
        <taxon>Eukaryota</taxon>
        <taxon>Metazoa</taxon>
        <taxon>Cnidaria</taxon>
        <taxon>Anthozoa</taxon>
        <taxon>Hexacorallia</taxon>
        <taxon>Scleractinia</taxon>
        <taxon>Astrocoeniina</taxon>
        <taxon>Pocilloporidae</taxon>
        <taxon>Stylophora</taxon>
    </lineage>
</organism>
<comment type="similarity">
    <text evidence="4">Belongs to the copper transporter (Ctr) (TC 1.A.56) family. SLC31A subfamily.</text>
</comment>
<dbReference type="AlphaFoldDB" id="A0A2B4S5W0"/>
<dbReference type="PANTHER" id="PTHR12483">
    <property type="entry name" value="SOLUTE CARRIER FAMILY 31 COPPER TRANSPORTERS"/>
    <property type="match status" value="1"/>
</dbReference>
<comment type="subcellular location">
    <subcellularLocation>
        <location evidence="4">Membrane</location>
        <topology evidence="4">Multi-pass membrane protein</topology>
    </subcellularLocation>
</comment>
<feature type="transmembrane region" description="Helical" evidence="4">
    <location>
        <begin position="106"/>
        <end position="125"/>
    </location>
</feature>
<dbReference type="PANTHER" id="PTHR12483:SF115">
    <property type="entry name" value="COPPER TRANSPORT PROTEIN"/>
    <property type="match status" value="1"/>
</dbReference>
<comment type="caution">
    <text evidence="5">The sequence shown here is derived from an EMBL/GenBank/DDBJ whole genome shotgun (WGS) entry which is preliminary data.</text>
</comment>
<evidence type="ECO:0000313" key="6">
    <source>
        <dbReference type="Proteomes" id="UP000225706"/>
    </source>
</evidence>
<evidence type="ECO:0000256" key="4">
    <source>
        <dbReference type="RuleBase" id="RU367022"/>
    </source>
</evidence>
<dbReference type="InterPro" id="IPR007274">
    <property type="entry name" value="Cop_transporter"/>
</dbReference>
<dbReference type="EMBL" id="LSMT01000191">
    <property type="protein sequence ID" value="PFX23948.1"/>
    <property type="molecule type" value="Genomic_DNA"/>
</dbReference>
<dbReference type="Pfam" id="PF04145">
    <property type="entry name" value="Ctr"/>
    <property type="match status" value="1"/>
</dbReference>
<keyword evidence="3 4" id="KW-0472">Membrane</keyword>
<keyword evidence="4" id="KW-0186">Copper</keyword>
<name>A0A2B4S5W0_STYPI</name>
<dbReference type="GO" id="GO:0016020">
    <property type="term" value="C:membrane"/>
    <property type="evidence" value="ECO:0007669"/>
    <property type="project" value="UniProtKB-SubCell"/>
</dbReference>
<keyword evidence="4" id="KW-0813">Transport</keyword>
<accession>A0A2B4S5W0</accession>
<keyword evidence="2 4" id="KW-1133">Transmembrane helix</keyword>
<evidence type="ECO:0000256" key="2">
    <source>
        <dbReference type="ARBA" id="ARBA00022989"/>
    </source>
</evidence>
<evidence type="ECO:0000313" key="5">
    <source>
        <dbReference type="EMBL" id="PFX23948.1"/>
    </source>
</evidence>
<keyword evidence="4" id="KW-0406">Ion transport</keyword>
<dbReference type="GO" id="GO:0005375">
    <property type="term" value="F:copper ion transmembrane transporter activity"/>
    <property type="evidence" value="ECO:0007669"/>
    <property type="project" value="UniProtKB-UniRule"/>
</dbReference>
<keyword evidence="4" id="KW-0187">Copper transport</keyword>
<reference evidence="6" key="1">
    <citation type="journal article" date="2017" name="bioRxiv">
        <title>Comparative analysis of the genomes of Stylophora pistillata and Acropora digitifera provides evidence for extensive differences between species of corals.</title>
        <authorList>
            <person name="Voolstra C.R."/>
            <person name="Li Y."/>
            <person name="Liew Y.J."/>
            <person name="Baumgarten S."/>
            <person name="Zoccola D."/>
            <person name="Flot J.-F."/>
            <person name="Tambutte S."/>
            <person name="Allemand D."/>
            <person name="Aranda M."/>
        </authorList>
    </citation>
    <scope>NUCLEOTIDE SEQUENCE [LARGE SCALE GENOMIC DNA]</scope>
</reference>
<dbReference type="Proteomes" id="UP000225706">
    <property type="component" value="Unassembled WGS sequence"/>
</dbReference>
<keyword evidence="6" id="KW-1185">Reference proteome</keyword>
<evidence type="ECO:0000256" key="1">
    <source>
        <dbReference type="ARBA" id="ARBA00022692"/>
    </source>
</evidence>
<evidence type="ECO:0000256" key="3">
    <source>
        <dbReference type="ARBA" id="ARBA00023136"/>
    </source>
</evidence>
<protein>
    <recommendedName>
        <fullName evidence="4">Copper transport protein</fullName>
    </recommendedName>
</protein>